<dbReference type="Proteomes" id="UP000012249">
    <property type="component" value="Unassembled WGS sequence"/>
</dbReference>
<accession>N1U4J5</accession>
<organism evidence="1 2">
    <name type="scientific">Leptospira weilii str. Ecochallenge</name>
    <dbReference type="NCBI Taxonomy" id="1049986"/>
    <lineage>
        <taxon>Bacteria</taxon>
        <taxon>Pseudomonadati</taxon>
        <taxon>Spirochaetota</taxon>
        <taxon>Spirochaetia</taxon>
        <taxon>Leptospirales</taxon>
        <taxon>Leptospiraceae</taxon>
        <taxon>Leptospira</taxon>
    </lineage>
</organism>
<dbReference type="AlphaFoldDB" id="N1U4J5"/>
<dbReference type="EMBL" id="AHMI02000207">
    <property type="protein sequence ID" value="EMY13932.1"/>
    <property type="molecule type" value="Genomic_DNA"/>
</dbReference>
<sequence length="44" mass="5340">MKFCQSSASSKMRVLLVLKMRMCRAWCFEIGSYWKEERFNLSEE</sequence>
<proteinExistence type="predicted"/>
<evidence type="ECO:0000313" key="2">
    <source>
        <dbReference type="Proteomes" id="UP000012249"/>
    </source>
</evidence>
<protein>
    <submittedName>
        <fullName evidence="1">Uncharacterized protein</fullName>
    </submittedName>
</protein>
<evidence type="ECO:0000313" key="1">
    <source>
        <dbReference type="EMBL" id="EMY13932.1"/>
    </source>
</evidence>
<gene>
    <name evidence="1" type="ORF">LEP1GSC043_2220</name>
</gene>
<name>N1U4J5_9LEPT</name>
<comment type="caution">
    <text evidence="1">The sequence shown here is derived from an EMBL/GenBank/DDBJ whole genome shotgun (WGS) entry which is preliminary data.</text>
</comment>
<reference evidence="1 2" key="1">
    <citation type="submission" date="2013-02" db="EMBL/GenBank/DDBJ databases">
        <authorList>
            <person name="Harkins D.M."/>
            <person name="Durkin A.S."/>
            <person name="Brinkac L.M."/>
            <person name="Haft D.H."/>
            <person name="Selengut J.D."/>
            <person name="Sanka R."/>
            <person name="DePew J."/>
            <person name="Purushe J."/>
            <person name="Haake D.A."/>
            <person name="Matsunaga J."/>
            <person name="Vinetz J.M."/>
            <person name="Sutton G.G."/>
            <person name="Nierman W.C."/>
            <person name="Fouts D.E."/>
        </authorList>
    </citation>
    <scope>NUCLEOTIDE SEQUENCE [LARGE SCALE GENOMIC DNA]</scope>
    <source>
        <strain evidence="1 2">Ecochallenge</strain>
    </source>
</reference>